<dbReference type="EMBL" id="BOMM01000052">
    <property type="protein sequence ID" value="GIE14282.1"/>
    <property type="molecule type" value="Genomic_DNA"/>
</dbReference>
<evidence type="ECO:0000256" key="1">
    <source>
        <dbReference type="SAM" id="MobiDB-lite"/>
    </source>
</evidence>
<feature type="region of interest" description="Disordered" evidence="1">
    <location>
        <begin position="1"/>
        <end position="61"/>
    </location>
</feature>
<evidence type="ECO:0000313" key="2">
    <source>
        <dbReference type="EMBL" id="GIE14282.1"/>
    </source>
</evidence>
<feature type="compositionally biased region" description="Low complexity" evidence="1">
    <location>
        <begin position="8"/>
        <end position="18"/>
    </location>
</feature>
<evidence type="ECO:0000313" key="3">
    <source>
        <dbReference type="Proteomes" id="UP000598174"/>
    </source>
</evidence>
<name>A0A919MNH5_9ACTN</name>
<proteinExistence type="predicted"/>
<gene>
    <name evidence="2" type="ORF">Afe05nite_61220</name>
</gene>
<accession>A0A919MNH5</accession>
<protein>
    <submittedName>
        <fullName evidence="2">Uncharacterized protein</fullName>
    </submittedName>
</protein>
<dbReference type="RefSeq" id="WP_203820685.1">
    <property type="nucleotide sequence ID" value="NZ_BAAABP010000015.1"/>
</dbReference>
<sequence>MARPEPMDQQAADRISAAADRDPDSPTATSGFDDRAQEAADRNDAPEDPYDYDDYDDYDTE</sequence>
<dbReference type="Proteomes" id="UP000598174">
    <property type="component" value="Unassembled WGS sequence"/>
</dbReference>
<organism evidence="2 3">
    <name type="scientific">Paractinoplanes ferrugineus</name>
    <dbReference type="NCBI Taxonomy" id="113564"/>
    <lineage>
        <taxon>Bacteria</taxon>
        <taxon>Bacillati</taxon>
        <taxon>Actinomycetota</taxon>
        <taxon>Actinomycetes</taxon>
        <taxon>Micromonosporales</taxon>
        <taxon>Micromonosporaceae</taxon>
        <taxon>Paractinoplanes</taxon>
    </lineage>
</organism>
<feature type="compositionally biased region" description="Acidic residues" evidence="1">
    <location>
        <begin position="46"/>
        <end position="61"/>
    </location>
</feature>
<reference evidence="2" key="1">
    <citation type="submission" date="2021-01" db="EMBL/GenBank/DDBJ databases">
        <title>Whole genome shotgun sequence of Actinoplanes ferrugineus NBRC 15555.</title>
        <authorList>
            <person name="Komaki H."/>
            <person name="Tamura T."/>
        </authorList>
    </citation>
    <scope>NUCLEOTIDE SEQUENCE</scope>
    <source>
        <strain evidence="2">NBRC 15555</strain>
    </source>
</reference>
<keyword evidence="3" id="KW-1185">Reference proteome</keyword>
<comment type="caution">
    <text evidence="2">The sequence shown here is derived from an EMBL/GenBank/DDBJ whole genome shotgun (WGS) entry which is preliminary data.</text>
</comment>
<feature type="compositionally biased region" description="Basic and acidic residues" evidence="1">
    <location>
        <begin position="32"/>
        <end position="45"/>
    </location>
</feature>
<dbReference type="AlphaFoldDB" id="A0A919MNH5"/>